<dbReference type="CDD" id="cd06223">
    <property type="entry name" value="PRTases_typeI"/>
    <property type="match status" value="1"/>
</dbReference>
<protein>
    <recommendedName>
        <fullName evidence="7 17">Hypoxanthine phosphoribosyltransferase</fullName>
        <ecNumber evidence="6 17">2.4.2.8</ecNumber>
    </recommendedName>
</protein>
<dbReference type="InterPro" id="IPR000836">
    <property type="entry name" value="PRTase_dom"/>
</dbReference>
<dbReference type="SUPFAM" id="SSF53271">
    <property type="entry name" value="PRTase-like"/>
    <property type="match status" value="1"/>
</dbReference>
<evidence type="ECO:0000256" key="16">
    <source>
        <dbReference type="ARBA" id="ARBA00049402"/>
    </source>
</evidence>
<keyword evidence="14 17" id="KW-0460">Magnesium</keyword>
<comment type="cofactor">
    <cofactor evidence="1 17">
        <name>Mg(2+)</name>
        <dbReference type="ChEBI" id="CHEBI:18420"/>
    </cofactor>
</comment>
<keyword evidence="11 17" id="KW-0479">Metal-binding</keyword>
<evidence type="ECO:0000256" key="14">
    <source>
        <dbReference type="ARBA" id="ARBA00022842"/>
    </source>
</evidence>
<evidence type="ECO:0000256" key="5">
    <source>
        <dbReference type="ARBA" id="ARBA00008391"/>
    </source>
</evidence>
<dbReference type="GO" id="GO:0032264">
    <property type="term" value="P:IMP salvage"/>
    <property type="evidence" value="ECO:0007669"/>
    <property type="project" value="TreeGrafter"/>
</dbReference>
<comment type="pathway">
    <text evidence="4 17">Purine metabolism; IMP biosynthesis via salvage pathway; IMP from hypoxanthine: step 1/1.</text>
</comment>
<dbReference type="GO" id="GO:0004422">
    <property type="term" value="F:hypoxanthine phosphoribosyltransferase activity"/>
    <property type="evidence" value="ECO:0007669"/>
    <property type="project" value="InterPro"/>
</dbReference>
<dbReference type="GO" id="GO:0000166">
    <property type="term" value="F:nucleotide binding"/>
    <property type="evidence" value="ECO:0007669"/>
    <property type="project" value="UniProtKB-KW"/>
</dbReference>
<evidence type="ECO:0000256" key="6">
    <source>
        <dbReference type="ARBA" id="ARBA00011895"/>
    </source>
</evidence>
<comment type="catalytic activity">
    <reaction evidence="16">
        <text>IMP + diphosphate = hypoxanthine + 5-phospho-alpha-D-ribose 1-diphosphate</text>
        <dbReference type="Rhea" id="RHEA:17973"/>
        <dbReference type="ChEBI" id="CHEBI:17368"/>
        <dbReference type="ChEBI" id="CHEBI:33019"/>
        <dbReference type="ChEBI" id="CHEBI:58017"/>
        <dbReference type="ChEBI" id="CHEBI:58053"/>
        <dbReference type="EC" id="2.4.2.8"/>
    </reaction>
    <physiologicalReaction direction="right-to-left" evidence="16">
        <dbReference type="Rhea" id="RHEA:17975"/>
    </physiologicalReaction>
</comment>
<evidence type="ECO:0000256" key="8">
    <source>
        <dbReference type="ARBA" id="ARBA00022490"/>
    </source>
</evidence>
<keyword evidence="13 17" id="KW-0547">Nucleotide-binding</keyword>
<dbReference type="AlphaFoldDB" id="A0AAJ5PTY3"/>
<keyword evidence="12 17" id="KW-0660">Purine salvage</keyword>
<evidence type="ECO:0000256" key="7">
    <source>
        <dbReference type="ARBA" id="ARBA00014105"/>
    </source>
</evidence>
<evidence type="ECO:0000256" key="3">
    <source>
        <dbReference type="ARBA" id="ARBA00004496"/>
    </source>
</evidence>
<evidence type="ECO:0000256" key="1">
    <source>
        <dbReference type="ARBA" id="ARBA00001946"/>
    </source>
</evidence>
<dbReference type="Proteomes" id="UP001163094">
    <property type="component" value="Chromosome"/>
</dbReference>
<accession>A0AAJ5PTY3</accession>
<dbReference type="GO" id="GO:0046100">
    <property type="term" value="P:hypoxanthine metabolic process"/>
    <property type="evidence" value="ECO:0007669"/>
    <property type="project" value="TreeGrafter"/>
</dbReference>
<comment type="similarity">
    <text evidence="5 17">Belongs to the purine/pyrimidine phosphoribosyltransferase family.</text>
</comment>
<proteinExistence type="inferred from homology"/>
<comment type="catalytic activity">
    <reaction evidence="15">
        <text>GMP + diphosphate = guanine + 5-phospho-alpha-D-ribose 1-diphosphate</text>
        <dbReference type="Rhea" id="RHEA:25424"/>
        <dbReference type="ChEBI" id="CHEBI:16235"/>
        <dbReference type="ChEBI" id="CHEBI:33019"/>
        <dbReference type="ChEBI" id="CHEBI:58017"/>
        <dbReference type="ChEBI" id="CHEBI:58115"/>
        <dbReference type="EC" id="2.4.2.8"/>
    </reaction>
    <physiologicalReaction direction="right-to-left" evidence="15">
        <dbReference type="Rhea" id="RHEA:25426"/>
    </physiologicalReaction>
</comment>
<dbReference type="Gene3D" id="3.40.50.2020">
    <property type="match status" value="1"/>
</dbReference>
<dbReference type="FunFam" id="3.40.50.2020:FF:000006">
    <property type="entry name" value="Hypoxanthine phosphoribosyltransferase"/>
    <property type="match status" value="1"/>
</dbReference>
<gene>
    <name evidence="19" type="primary">hpt</name>
    <name evidence="19" type="ORF">OW721_00995</name>
</gene>
<evidence type="ECO:0000313" key="19">
    <source>
        <dbReference type="EMBL" id="WAI11956.1"/>
    </source>
</evidence>
<sequence length="182" mass="20929">MKHIIQVIITEKELDIRVRELGQEITKKYQNSKNKMILIALLRGSFVFISDLCRRIHIKHEIDFMTTSSYGRGMLSSGDVKIIKDLDEDIYNKNVLIVEDIIDSGKTLSKVLGILKLRNPKSLSICTLLDKPDCREVDINVDFIGFSIVENFFIVGYGIDYAQSYRHLPYIGKVVFKKNKIT</sequence>
<dbReference type="NCBIfam" id="TIGR01203">
    <property type="entry name" value="HGPRTase"/>
    <property type="match status" value="1"/>
</dbReference>
<dbReference type="PANTHER" id="PTHR43340:SF1">
    <property type="entry name" value="HYPOXANTHINE PHOSPHORIBOSYLTRANSFERASE"/>
    <property type="match status" value="1"/>
</dbReference>
<dbReference type="InterPro" id="IPR005904">
    <property type="entry name" value="Hxn_phspho_trans"/>
</dbReference>
<feature type="domain" description="Phosphoribosyltransferase" evidence="18">
    <location>
        <begin position="17"/>
        <end position="161"/>
    </location>
</feature>
<keyword evidence="10 17" id="KW-0808">Transferase</keyword>
<evidence type="ECO:0000256" key="12">
    <source>
        <dbReference type="ARBA" id="ARBA00022726"/>
    </source>
</evidence>
<dbReference type="GO" id="GO:0032263">
    <property type="term" value="P:GMP salvage"/>
    <property type="evidence" value="ECO:0007669"/>
    <property type="project" value="TreeGrafter"/>
</dbReference>
<reference evidence="19" key="1">
    <citation type="submission" date="2022-11" db="EMBL/GenBank/DDBJ databases">
        <title>The whole genome sequencing of pests is an important tool to study the evolution of the plant-insect interaction and insecticide resistance.</title>
        <authorList>
            <person name="Kananovich Y."/>
        </authorList>
    </citation>
    <scope>NUCLEOTIDE SEQUENCE</scope>
    <source>
        <strain evidence="19">BSU_Mac_2017</strain>
    </source>
</reference>
<dbReference type="GO" id="GO:0000287">
    <property type="term" value="F:magnesium ion binding"/>
    <property type="evidence" value="ECO:0007669"/>
    <property type="project" value="TreeGrafter"/>
</dbReference>
<dbReference type="Pfam" id="PF00156">
    <property type="entry name" value="Pribosyltran"/>
    <property type="match status" value="1"/>
</dbReference>
<keyword evidence="9 17" id="KW-0328">Glycosyltransferase</keyword>
<evidence type="ECO:0000259" key="18">
    <source>
        <dbReference type="Pfam" id="PF00156"/>
    </source>
</evidence>
<dbReference type="GO" id="GO:0006178">
    <property type="term" value="P:guanine salvage"/>
    <property type="evidence" value="ECO:0007669"/>
    <property type="project" value="TreeGrafter"/>
</dbReference>
<comment type="subcellular location">
    <subcellularLocation>
        <location evidence="3 17">Cytoplasm</location>
    </subcellularLocation>
</comment>
<dbReference type="GO" id="GO:0006166">
    <property type="term" value="P:purine ribonucleoside salvage"/>
    <property type="evidence" value="ECO:0007669"/>
    <property type="project" value="UniProtKB-KW"/>
</dbReference>
<keyword evidence="8 17" id="KW-0963">Cytoplasm</keyword>
<dbReference type="GO" id="GO:0005829">
    <property type="term" value="C:cytosol"/>
    <property type="evidence" value="ECO:0007669"/>
    <property type="project" value="TreeGrafter"/>
</dbReference>
<evidence type="ECO:0000256" key="10">
    <source>
        <dbReference type="ARBA" id="ARBA00022679"/>
    </source>
</evidence>
<comment type="function">
    <text evidence="2">Purine salvage pathway enzyme which catalyzes the transfer of the ribosyl-5-phosphate group from 5-phospho-alpha-D-ribose 1-diphosphate (PRPP) to the N9 position of hypoxanthine to yield IMP (inosine 5'-monophosphate). To a lesser extent, can also act on guanine leading to GMP, but shows a highly less efficient activity with xanthine.</text>
</comment>
<dbReference type="InterPro" id="IPR029057">
    <property type="entry name" value="PRTase-like"/>
</dbReference>
<evidence type="ECO:0000256" key="13">
    <source>
        <dbReference type="ARBA" id="ARBA00022741"/>
    </source>
</evidence>
<dbReference type="GO" id="GO:0052657">
    <property type="term" value="F:guanine phosphoribosyltransferase activity"/>
    <property type="evidence" value="ECO:0007669"/>
    <property type="project" value="UniProtKB-ARBA"/>
</dbReference>
<dbReference type="EMBL" id="CP113409">
    <property type="protein sequence ID" value="WAI11956.1"/>
    <property type="molecule type" value="Genomic_DNA"/>
</dbReference>
<evidence type="ECO:0000256" key="11">
    <source>
        <dbReference type="ARBA" id="ARBA00022723"/>
    </source>
</evidence>
<dbReference type="EC" id="2.4.2.8" evidence="6 17"/>
<evidence type="ECO:0000256" key="15">
    <source>
        <dbReference type="ARBA" id="ARBA00048811"/>
    </source>
</evidence>
<evidence type="ECO:0000313" key="20">
    <source>
        <dbReference type="Proteomes" id="UP001163094"/>
    </source>
</evidence>
<organism evidence="19 20">
    <name type="scientific">Buchnera aphidicola</name>
    <name type="common">Macrosiphum albifrons</name>
    <dbReference type="NCBI Taxonomy" id="2994844"/>
    <lineage>
        <taxon>Bacteria</taxon>
        <taxon>Pseudomonadati</taxon>
        <taxon>Pseudomonadota</taxon>
        <taxon>Gammaproteobacteria</taxon>
        <taxon>Enterobacterales</taxon>
        <taxon>Erwiniaceae</taxon>
        <taxon>Buchnera</taxon>
    </lineage>
</organism>
<evidence type="ECO:0000256" key="4">
    <source>
        <dbReference type="ARBA" id="ARBA00004669"/>
    </source>
</evidence>
<evidence type="ECO:0000256" key="2">
    <source>
        <dbReference type="ARBA" id="ARBA00003637"/>
    </source>
</evidence>
<evidence type="ECO:0000256" key="9">
    <source>
        <dbReference type="ARBA" id="ARBA00022676"/>
    </source>
</evidence>
<dbReference type="InterPro" id="IPR050408">
    <property type="entry name" value="HGPRT"/>
</dbReference>
<dbReference type="PANTHER" id="PTHR43340">
    <property type="entry name" value="HYPOXANTHINE-GUANINE PHOSPHORIBOSYLTRANSFERASE"/>
    <property type="match status" value="1"/>
</dbReference>
<evidence type="ECO:0000256" key="17">
    <source>
        <dbReference type="RuleBase" id="RU364099"/>
    </source>
</evidence>
<name>A0AAJ5PTY3_9GAMM</name>